<evidence type="ECO:0000259" key="9">
    <source>
        <dbReference type="Pfam" id="PF01757"/>
    </source>
</evidence>
<dbReference type="Proteomes" id="UP001146067">
    <property type="component" value="Unassembled WGS sequence"/>
</dbReference>
<feature type="transmembrane region" description="Helical" evidence="8">
    <location>
        <begin position="54"/>
        <end position="74"/>
    </location>
</feature>
<dbReference type="InterPro" id="IPR002656">
    <property type="entry name" value="Acyl_transf_3_dom"/>
</dbReference>
<accession>A0A9X3P4X3</accession>
<organism evidence="10 11">
    <name type="scientific">Glycomyces luteolus</name>
    <dbReference type="NCBI Taxonomy" id="2670330"/>
    <lineage>
        <taxon>Bacteria</taxon>
        <taxon>Bacillati</taxon>
        <taxon>Actinomycetota</taxon>
        <taxon>Actinomycetes</taxon>
        <taxon>Glycomycetales</taxon>
        <taxon>Glycomycetaceae</taxon>
        <taxon>Glycomyces</taxon>
    </lineage>
</organism>
<evidence type="ECO:0000256" key="7">
    <source>
        <dbReference type="SAM" id="MobiDB-lite"/>
    </source>
</evidence>
<keyword evidence="3" id="KW-1003">Cell membrane</keyword>
<feature type="region of interest" description="Disordered" evidence="7">
    <location>
        <begin position="361"/>
        <end position="380"/>
    </location>
</feature>
<dbReference type="Pfam" id="PF01757">
    <property type="entry name" value="Acyl_transf_3"/>
    <property type="match status" value="1"/>
</dbReference>
<dbReference type="GO" id="GO:0016413">
    <property type="term" value="F:O-acetyltransferase activity"/>
    <property type="evidence" value="ECO:0007669"/>
    <property type="project" value="TreeGrafter"/>
</dbReference>
<feature type="transmembrane region" description="Helical" evidence="8">
    <location>
        <begin position="151"/>
        <end position="172"/>
    </location>
</feature>
<evidence type="ECO:0000256" key="8">
    <source>
        <dbReference type="SAM" id="Phobius"/>
    </source>
</evidence>
<keyword evidence="6 8" id="KW-0472">Membrane</keyword>
<feature type="transmembrane region" description="Helical" evidence="8">
    <location>
        <begin position="234"/>
        <end position="254"/>
    </location>
</feature>
<feature type="region of interest" description="Disordered" evidence="7">
    <location>
        <begin position="387"/>
        <end position="433"/>
    </location>
</feature>
<feature type="transmembrane region" description="Helical" evidence="8">
    <location>
        <begin position="127"/>
        <end position="144"/>
    </location>
</feature>
<reference evidence="10" key="1">
    <citation type="submission" date="2022-12" db="EMBL/GenBank/DDBJ databases">
        <title>Gycomyces niveus sp.nov.,a novel actinomycete isolated from soil in Shouguan.</title>
        <authorList>
            <person name="Yang X."/>
        </authorList>
    </citation>
    <scope>NUCLEOTIDE SEQUENCE</scope>
    <source>
        <strain evidence="10">NEAU-A15</strain>
    </source>
</reference>
<evidence type="ECO:0000256" key="3">
    <source>
        <dbReference type="ARBA" id="ARBA00022475"/>
    </source>
</evidence>
<dbReference type="RefSeq" id="WP_270108171.1">
    <property type="nucleotide sequence ID" value="NZ_JAPZVP010000001.1"/>
</dbReference>
<feature type="transmembrane region" description="Helical" evidence="8">
    <location>
        <begin position="178"/>
        <end position="195"/>
    </location>
</feature>
<evidence type="ECO:0000256" key="2">
    <source>
        <dbReference type="ARBA" id="ARBA00007400"/>
    </source>
</evidence>
<comment type="caution">
    <text evidence="10">The sequence shown here is derived from an EMBL/GenBank/DDBJ whole genome shotgun (WGS) entry which is preliminary data.</text>
</comment>
<feature type="transmembrane region" description="Helical" evidence="8">
    <location>
        <begin position="86"/>
        <end position="107"/>
    </location>
</feature>
<gene>
    <name evidence="10" type="ORF">O1R50_01995</name>
</gene>
<feature type="transmembrane region" description="Helical" evidence="8">
    <location>
        <begin position="207"/>
        <end position="228"/>
    </location>
</feature>
<evidence type="ECO:0000313" key="11">
    <source>
        <dbReference type="Proteomes" id="UP001146067"/>
    </source>
</evidence>
<keyword evidence="5 8" id="KW-1133">Transmembrane helix</keyword>
<comment type="subcellular location">
    <subcellularLocation>
        <location evidence="1">Cell membrane</location>
        <topology evidence="1">Multi-pass membrane protein</topology>
    </subcellularLocation>
</comment>
<protein>
    <submittedName>
        <fullName evidence="10">Acyltransferase family protein</fullName>
    </submittedName>
</protein>
<evidence type="ECO:0000256" key="1">
    <source>
        <dbReference type="ARBA" id="ARBA00004651"/>
    </source>
</evidence>
<feature type="domain" description="Acyltransferase 3" evidence="9">
    <location>
        <begin position="9"/>
        <end position="324"/>
    </location>
</feature>
<dbReference type="PANTHER" id="PTHR40074">
    <property type="entry name" value="O-ACETYLTRANSFERASE WECH"/>
    <property type="match status" value="1"/>
</dbReference>
<sequence length="433" mass="47021">MNRRSRAGWADLAKGICIILVILWHVITKHAHFVDWGPAQGLASLWAVSSAQLLPLRMPLFFLISGVFAAGAVFSADWSRTRRRMALLFSLYALWLTIQTFALWAIAPDFDTARAHNVLEYLAELTISPTNLWYLLALGWYLAIARATRNAPAPLVLGAAFAAAAVAGTGILPDGLGNLWQVIQNLVFFLVGVRLRDLVTRVAGSVGVWKALAAGAAFAVGLGAVGYLDARAWFGVWTLLCLAAVYAGLSWCVLFDRWLPRASSPLLRIGRNTLPIYVLHMLPLAAIDRVVRGTGIEDALANHPTALGYPVVLTALVIAICTLLHPLLDRIGRGFLFNPLVVLPAKAEPAAPKSIDATLQLPRQFGNPPAPSPLRSYGQPMSDATVLLTRRPRGLVKQTPETVRPPVDDRTLLLPRQPRTPPRDDPPPAVGNE</sequence>
<dbReference type="AlphaFoldDB" id="A0A9X3P4X3"/>
<keyword evidence="10" id="KW-0808">Transferase</keyword>
<feature type="transmembrane region" description="Helical" evidence="8">
    <location>
        <begin position="266"/>
        <end position="287"/>
    </location>
</feature>
<comment type="similarity">
    <text evidence="2">Belongs to the acyltransferase 3 family.</text>
</comment>
<keyword evidence="11" id="KW-1185">Reference proteome</keyword>
<evidence type="ECO:0000313" key="10">
    <source>
        <dbReference type="EMBL" id="MDA1358372.1"/>
    </source>
</evidence>
<dbReference type="PANTHER" id="PTHR40074:SF4">
    <property type="entry name" value="INNER MEMBRANE PROTEIN YCFT"/>
    <property type="match status" value="1"/>
</dbReference>
<dbReference type="GO" id="GO:0005886">
    <property type="term" value="C:plasma membrane"/>
    <property type="evidence" value="ECO:0007669"/>
    <property type="project" value="UniProtKB-SubCell"/>
</dbReference>
<proteinExistence type="inferred from homology"/>
<evidence type="ECO:0000256" key="5">
    <source>
        <dbReference type="ARBA" id="ARBA00022989"/>
    </source>
</evidence>
<evidence type="ECO:0000256" key="4">
    <source>
        <dbReference type="ARBA" id="ARBA00022692"/>
    </source>
</evidence>
<dbReference type="EMBL" id="JAPZVP010000001">
    <property type="protein sequence ID" value="MDA1358372.1"/>
    <property type="molecule type" value="Genomic_DNA"/>
</dbReference>
<feature type="transmembrane region" description="Helical" evidence="8">
    <location>
        <begin position="307"/>
        <end position="328"/>
    </location>
</feature>
<name>A0A9X3P4X3_9ACTN</name>
<dbReference type="GO" id="GO:0009246">
    <property type="term" value="P:enterobacterial common antigen biosynthetic process"/>
    <property type="evidence" value="ECO:0007669"/>
    <property type="project" value="TreeGrafter"/>
</dbReference>
<keyword evidence="10" id="KW-0012">Acyltransferase</keyword>
<feature type="transmembrane region" description="Helical" evidence="8">
    <location>
        <begin position="12"/>
        <end position="34"/>
    </location>
</feature>
<evidence type="ECO:0000256" key="6">
    <source>
        <dbReference type="ARBA" id="ARBA00023136"/>
    </source>
</evidence>
<keyword evidence="4 8" id="KW-0812">Transmembrane</keyword>